<reference evidence="2 3" key="1">
    <citation type="submission" date="2019-11" db="EMBL/GenBank/DDBJ databases">
        <title>The Phosphoenolpyruvate Phosphotransferase System Regulates Serratia proteamaculans 336X Biofilm Formation and Wheat Roots colonization.</title>
        <authorList>
            <person name="Liu F."/>
        </authorList>
    </citation>
    <scope>NUCLEOTIDE SEQUENCE [LARGE SCALE GENOMIC DNA]</scope>
    <source>
        <strain evidence="2 3">336X</strain>
    </source>
</reference>
<evidence type="ECO:0000256" key="1">
    <source>
        <dbReference type="SAM" id="MobiDB-lite"/>
    </source>
</evidence>
<proteinExistence type="predicted"/>
<dbReference type="AlphaFoldDB" id="A0A5Q2V9G9"/>
<name>A0A5Q2V9G9_SERPR</name>
<evidence type="ECO:0000313" key="3">
    <source>
        <dbReference type="Proteomes" id="UP000381260"/>
    </source>
</evidence>
<accession>A0A5Q2V9G9</accession>
<feature type="region of interest" description="Disordered" evidence="1">
    <location>
        <begin position="335"/>
        <end position="358"/>
    </location>
</feature>
<protein>
    <submittedName>
        <fullName evidence="2">Phage capsid protein</fullName>
    </submittedName>
</protein>
<gene>
    <name evidence="2" type="ORF">GHV41_07845</name>
</gene>
<dbReference type="RefSeq" id="WP_153858169.1">
    <property type="nucleotide sequence ID" value="NZ_CP045913.1"/>
</dbReference>
<organism evidence="2 3">
    <name type="scientific">Serratia proteamaculans</name>
    <dbReference type="NCBI Taxonomy" id="28151"/>
    <lineage>
        <taxon>Bacteria</taxon>
        <taxon>Pseudomonadati</taxon>
        <taxon>Pseudomonadota</taxon>
        <taxon>Gammaproteobacteria</taxon>
        <taxon>Enterobacterales</taxon>
        <taxon>Yersiniaceae</taxon>
        <taxon>Serratia</taxon>
    </lineage>
</organism>
<feature type="region of interest" description="Disordered" evidence="1">
    <location>
        <begin position="179"/>
        <end position="201"/>
    </location>
</feature>
<evidence type="ECO:0000313" key="2">
    <source>
        <dbReference type="EMBL" id="QGH60760.1"/>
    </source>
</evidence>
<dbReference type="Pfam" id="PF05929">
    <property type="entry name" value="Phage_GPO"/>
    <property type="match status" value="1"/>
</dbReference>
<dbReference type="InterPro" id="IPR009228">
    <property type="entry name" value="Capsid_scaffold_GpO"/>
</dbReference>
<feature type="region of interest" description="Disordered" evidence="1">
    <location>
        <begin position="292"/>
        <end position="321"/>
    </location>
</feature>
<sequence length="358" mass="39178">MPQSNYRTDWLCIATSGQAVDGRVIEKQWLIDAAETYTRNTYTAMIWPHHPQYDIGEREFTCNLGEVDALKTESEGDVVKLYAQLIPNQFLIEANRQGQKLFTSAEFISDFAGSGKEYLFGLAVTDIPASLGTEKMKFILAGEEKDAERGSLETFSLGKLKANKVEKKEPSFWGKLFTTRKDFTPTPAPNTDTNQPNEGEEEKMDELKALLQQMLEMLTEMGKTATGDDPGTDTPEVAAEEVATIAEDIADAADEVAELAQEVAENPEDEVKAEEFSAAKAKLLKAMKGFTATPAKTSRRSKRRQFSAQKPAGGNGKQLADLNTTLATVITKLSAMENGGTQRPGNAPGGSNKPFEFV</sequence>
<dbReference type="Proteomes" id="UP000381260">
    <property type="component" value="Chromosome"/>
</dbReference>
<dbReference type="EMBL" id="CP045913">
    <property type="protein sequence ID" value="QGH60760.1"/>
    <property type="molecule type" value="Genomic_DNA"/>
</dbReference>